<feature type="region of interest" description="Disordered" evidence="7">
    <location>
        <begin position="448"/>
        <end position="495"/>
    </location>
</feature>
<dbReference type="Gene3D" id="3.40.50.150">
    <property type="entry name" value="Vaccinia Virus protein VP39"/>
    <property type="match status" value="1"/>
</dbReference>
<dbReference type="GO" id="GO:0009307">
    <property type="term" value="P:DNA restriction-modification system"/>
    <property type="evidence" value="ECO:0007669"/>
    <property type="project" value="UniProtKB-KW"/>
</dbReference>
<comment type="caution">
    <text evidence="8">The sequence shown here is derived from an EMBL/GenBank/DDBJ whole genome shotgun (WGS) entry which is preliminary data.</text>
</comment>
<dbReference type="AlphaFoldDB" id="A0A974GVB0"/>
<reference evidence="8" key="1">
    <citation type="submission" date="2020-07" db="EMBL/GenBank/DDBJ databases">
        <title>Genomic analysis of a strain of Sedimentibacter Hydroxybenzoicus DSM7310.</title>
        <authorList>
            <person name="Ma S."/>
        </authorList>
    </citation>
    <scope>NUCLEOTIDE SEQUENCE</scope>
    <source>
        <strain evidence="8">DSM 7310</strain>
    </source>
</reference>
<accession>A0A974GVB0</accession>
<keyword evidence="3 6" id="KW-0808">Transferase</keyword>
<feature type="region of interest" description="Disordered" evidence="7">
    <location>
        <begin position="220"/>
        <end position="243"/>
    </location>
</feature>
<dbReference type="PROSITE" id="PS51679">
    <property type="entry name" value="SAM_MT_C5"/>
    <property type="match status" value="1"/>
</dbReference>
<evidence type="ECO:0000256" key="7">
    <source>
        <dbReference type="SAM" id="MobiDB-lite"/>
    </source>
</evidence>
<dbReference type="Pfam" id="PF00145">
    <property type="entry name" value="DNA_methylase"/>
    <property type="match status" value="2"/>
</dbReference>
<dbReference type="EC" id="2.1.1.37" evidence="1"/>
<dbReference type="InterPro" id="IPR018117">
    <property type="entry name" value="C5_DNA_meth_AS"/>
</dbReference>
<dbReference type="PANTHER" id="PTHR46098:SF1">
    <property type="entry name" value="TRNA (CYTOSINE(38)-C(5))-METHYLTRANSFERASE"/>
    <property type="match status" value="1"/>
</dbReference>
<keyword evidence="2 6" id="KW-0489">Methyltransferase</keyword>
<protein>
    <recommendedName>
        <fullName evidence="1">DNA (cytosine-5-)-methyltransferase</fullName>
        <ecNumber evidence="1">2.1.1.37</ecNumber>
    </recommendedName>
</protein>
<evidence type="ECO:0000256" key="5">
    <source>
        <dbReference type="ARBA" id="ARBA00022747"/>
    </source>
</evidence>
<keyword evidence="4 6" id="KW-0949">S-adenosyl-L-methionine</keyword>
<evidence type="ECO:0000256" key="2">
    <source>
        <dbReference type="ARBA" id="ARBA00022603"/>
    </source>
</evidence>
<dbReference type="InterPro" id="IPR050750">
    <property type="entry name" value="C5-MTase"/>
</dbReference>
<evidence type="ECO:0000256" key="1">
    <source>
        <dbReference type="ARBA" id="ARBA00011975"/>
    </source>
</evidence>
<evidence type="ECO:0000256" key="3">
    <source>
        <dbReference type="ARBA" id="ARBA00022679"/>
    </source>
</evidence>
<gene>
    <name evidence="8" type="ORF">HZF24_03155</name>
</gene>
<dbReference type="SUPFAM" id="SSF53335">
    <property type="entry name" value="S-adenosyl-L-methionine-dependent methyltransferases"/>
    <property type="match status" value="2"/>
</dbReference>
<dbReference type="Proteomes" id="UP000611629">
    <property type="component" value="Unassembled WGS sequence"/>
</dbReference>
<organism evidence="8 9">
    <name type="scientific">Sedimentibacter hydroxybenzoicus DSM 7310</name>
    <dbReference type="NCBI Taxonomy" id="1123245"/>
    <lineage>
        <taxon>Bacteria</taxon>
        <taxon>Bacillati</taxon>
        <taxon>Bacillota</taxon>
        <taxon>Tissierellia</taxon>
        <taxon>Sedimentibacter</taxon>
    </lineage>
</organism>
<keyword evidence="5" id="KW-0680">Restriction system</keyword>
<comment type="similarity">
    <text evidence="6">Belongs to the class I-like SAM-binding methyltransferase superfamily. C5-methyltransferase family.</text>
</comment>
<dbReference type="GO" id="GO:0003886">
    <property type="term" value="F:DNA (cytosine-5-)-methyltransferase activity"/>
    <property type="evidence" value="ECO:0007669"/>
    <property type="project" value="UniProtKB-EC"/>
</dbReference>
<dbReference type="PANTHER" id="PTHR46098">
    <property type="entry name" value="TRNA (CYTOSINE(38)-C(5))-METHYLTRANSFERASE"/>
    <property type="match status" value="1"/>
</dbReference>
<sequence>MGSLFDGIGGFPLAAVRNGIAPLWASEIEAFPIDVTKIRFPEMLHVGDITKLDGATLPPVDVITGGSPCQDLSVAGQRAGLAGERSGLFMEQTRITKEMRKADEQRNIPAHLVRPRYLVWENVPGAFSSAEGEDFRAVIEEIVRIKDSTCDVPRPESGRWESAGAAILGDEFSLAWRVMDAQYWGVAQRRRRIFLVADFGGTTAPQILFKQDSLFGDTAESRSQREGAAASAQGGPDDTGRNCLTPWDVQSRRIFEETGTWPSLYGGEGGGHGYIRTEEKKVSGFDGYNGDLTGELASTLGVNCGMSTGRNGVITSTTFAANQRDEVRDLHDVAGAIQAQPGMKQQTFVADTEKINAFHVNQRDEVIDLDGVSGALLATRNMQMQTFVTQQPLVCLNDHGGERMDITEEVTPTLRAGMGRHPPLVAQPNCLNGWDTQQSRVFTPEGVAPTLAAKGDPGESSDSLGRGGATERVDFGCEAPEETERSLQRRGGGGRNPAGLLFAAGVVSKGDGDCFLTPETHTSLTNGGGQAGQGYPCVLTAGFCGSASAEARGIGYQDECSPTIKTGTAPSVLCLNDQGGSQMHCTEDITGTLRAQEHGHQPLVMATQQGGAEIGEGICPTITSAAGTSGNNQPVLFDNHAKDCRYTGPLEVAPTVTSTYGTGGNNVPLVGSPVAFSLDSKESNSMKSANPHSGCRETEVARTIDTTNPDPSKNQGGIAILQESICIAGNTIDRQPENGGNGLGCQTDVSYTITTSDRHAVCEPYQEVVGALCRGDEKGIGSQYVSQDKCIVENRNLIRRLTPLECERLQGFPDGWTLIPGASDSARYKALGNSVAIPCVDFVLRGIAYFLRKIHEEQEETPPCTSTPTT</sequence>
<evidence type="ECO:0000256" key="6">
    <source>
        <dbReference type="PROSITE-ProRule" id="PRU01016"/>
    </source>
</evidence>
<keyword evidence="9" id="KW-1185">Reference proteome</keyword>
<dbReference type="EMBL" id="JACBNQ010000002">
    <property type="protein sequence ID" value="NYB73134.1"/>
    <property type="molecule type" value="Genomic_DNA"/>
</dbReference>
<dbReference type="GO" id="GO:0032259">
    <property type="term" value="P:methylation"/>
    <property type="evidence" value="ECO:0007669"/>
    <property type="project" value="UniProtKB-KW"/>
</dbReference>
<dbReference type="InterPro" id="IPR029063">
    <property type="entry name" value="SAM-dependent_MTases_sf"/>
</dbReference>
<dbReference type="Gene3D" id="3.90.120.10">
    <property type="entry name" value="DNA Methylase, subunit A, domain 2"/>
    <property type="match status" value="1"/>
</dbReference>
<evidence type="ECO:0000313" key="8">
    <source>
        <dbReference type="EMBL" id="NYB73134.1"/>
    </source>
</evidence>
<dbReference type="InterPro" id="IPR001525">
    <property type="entry name" value="C5_MeTfrase"/>
</dbReference>
<name>A0A974GVB0_SEDHY</name>
<dbReference type="PROSITE" id="PS00094">
    <property type="entry name" value="C5_MTASE_1"/>
    <property type="match status" value="1"/>
</dbReference>
<evidence type="ECO:0000256" key="4">
    <source>
        <dbReference type="ARBA" id="ARBA00022691"/>
    </source>
</evidence>
<proteinExistence type="inferred from homology"/>
<feature type="active site" evidence="6">
    <location>
        <position position="69"/>
    </location>
</feature>
<evidence type="ECO:0000313" key="9">
    <source>
        <dbReference type="Proteomes" id="UP000611629"/>
    </source>
</evidence>